<name>A0ABQ0H0I1_9HYPH</name>
<dbReference type="RefSeq" id="WP_407865067.1">
    <property type="nucleotide sequence ID" value="NZ_BAAFZP010000001.1"/>
</dbReference>
<accession>A0ABQ0H0I1</accession>
<keyword evidence="3" id="KW-1185">Reference proteome</keyword>
<dbReference type="PROSITE" id="PS51186">
    <property type="entry name" value="GNAT"/>
    <property type="match status" value="1"/>
</dbReference>
<dbReference type="InterPro" id="IPR051531">
    <property type="entry name" value="N-acetyltransferase"/>
</dbReference>
<sequence length="187" mass="21774">MIIAETERLVIRNWQDRDRELFHEINADPAVMEFFGFTRDRQQSDELLDRLRRNIDETGYGFYALEERATGACIGFAGLALTDLEPYFRNGTVEIGWRLAKRHWGKGYVTEAGRRLLSLGFDERGLDEIVSFAVFNNHRSTAVMERLGMKREPARDFDHPKVSDATPHLKLHVVYSIKRQDWTGIRE</sequence>
<evidence type="ECO:0000313" key="2">
    <source>
        <dbReference type="EMBL" id="GAB1582432.1"/>
    </source>
</evidence>
<reference evidence="2 3" key="1">
    <citation type="submission" date="2024-10" db="EMBL/GenBank/DDBJ databases">
        <title>Isolation, draft genome sequencing and identification of Phyllobacterium sp. NSA23, isolated from leaf soil.</title>
        <authorList>
            <person name="Akita H."/>
        </authorList>
    </citation>
    <scope>NUCLEOTIDE SEQUENCE [LARGE SCALE GENOMIC DNA]</scope>
    <source>
        <strain evidence="2 3">NSA23</strain>
    </source>
</reference>
<dbReference type="PANTHER" id="PTHR43792">
    <property type="entry name" value="GNAT FAMILY, PUTATIVE (AFU_ORTHOLOGUE AFUA_3G00765)-RELATED-RELATED"/>
    <property type="match status" value="1"/>
</dbReference>
<dbReference type="SUPFAM" id="SSF55729">
    <property type="entry name" value="Acyl-CoA N-acyltransferases (Nat)"/>
    <property type="match status" value="1"/>
</dbReference>
<comment type="caution">
    <text evidence="2">The sequence shown here is derived from an EMBL/GenBank/DDBJ whole genome shotgun (WGS) entry which is preliminary data.</text>
</comment>
<protein>
    <submittedName>
        <fullName evidence="2">GNAT family N-acetyltransferase</fullName>
    </submittedName>
</protein>
<dbReference type="Proteomes" id="UP001628091">
    <property type="component" value="Unassembled WGS sequence"/>
</dbReference>
<gene>
    <name evidence="2" type="ORF">PPNSA23_23750</name>
</gene>
<feature type="domain" description="N-acetyltransferase" evidence="1">
    <location>
        <begin position="9"/>
        <end position="180"/>
    </location>
</feature>
<dbReference type="Gene3D" id="3.40.630.30">
    <property type="match status" value="1"/>
</dbReference>
<dbReference type="Pfam" id="PF13302">
    <property type="entry name" value="Acetyltransf_3"/>
    <property type="match status" value="1"/>
</dbReference>
<organism evidence="2 3">
    <name type="scientific">Phyllobacterium phragmitis</name>
    <dbReference type="NCBI Taxonomy" id="2670329"/>
    <lineage>
        <taxon>Bacteria</taxon>
        <taxon>Pseudomonadati</taxon>
        <taxon>Pseudomonadota</taxon>
        <taxon>Alphaproteobacteria</taxon>
        <taxon>Hyphomicrobiales</taxon>
        <taxon>Phyllobacteriaceae</taxon>
        <taxon>Phyllobacterium</taxon>
    </lineage>
</organism>
<dbReference type="EMBL" id="BAAFZP010000001">
    <property type="protein sequence ID" value="GAB1582432.1"/>
    <property type="molecule type" value="Genomic_DNA"/>
</dbReference>
<dbReference type="PANTHER" id="PTHR43792:SF1">
    <property type="entry name" value="N-ACETYLTRANSFERASE DOMAIN-CONTAINING PROTEIN"/>
    <property type="match status" value="1"/>
</dbReference>
<proteinExistence type="predicted"/>
<dbReference type="InterPro" id="IPR016181">
    <property type="entry name" value="Acyl_CoA_acyltransferase"/>
</dbReference>
<dbReference type="InterPro" id="IPR000182">
    <property type="entry name" value="GNAT_dom"/>
</dbReference>
<evidence type="ECO:0000313" key="3">
    <source>
        <dbReference type="Proteomes" id="UP001628091"/>
    </source>
</evidence>
<evidence type="ECO:0000259" key="1">
    <source>
        <dbReference type="PROSITE" id="PS51186"/>
    </source>
</evidence>